<feature type="domain" description="Glycosyl hydrolases family 38 C-terminal" evidence="1">
    <location>
        <begin position="14"/>
        <end position="80"/>
    </location>
</feature>
<evidence type="ECO:0000259" key="1">
    <source>
        <dbReference type="Pfam" id="PF17677"/>
    </source>
</evidence>
<name>X1GZK1_9ZZZZ</name>
<dbReference type="Gene3D" id="2.60.40.2220">
    <property type="match status" value="1"/>
</dbReference>
<dbReference type="InterPro" id="IPR041147">
    <property type="entry name" value="GH38_C"/>
</dbReference>
<dbReference type="GO" id="GO:0005975">
    <property type="term" value="P:carbohydrate metabolic process"/>
    <property type="evidence" value="ECO:0007669"/>
    <property type="project" value="InterPro"/>
</dbReference>
<dbReference type="GO" id="GO:0003824">
    <property type="term" value="F:catalytic activity"/>
    <property type="evidence" value="ECO:0007669"/>
    <property type="project" value="InterPro"/>
</dbReference>
<protein>
    <recommendedName>
        <fullName evidence="1">Glycosyl hydrolases family 38 C-terminal domain-containing protein</fullName>
    </recommendedName>
</protein>
<comment type="caution">
    <text evidence="2">The sequence shown here is derived from an EMBL/GenBank/DDBJ whole genome shotgun (WGS) entry which is preliminary data.</text>
</comment>
<reference evidence="2" key="1">
    <citation type="journal article" date="2014" name="Front. Microbiol.">
        <title>High frequency of phylogenetically diverse reductive dehalogenase-homologous genes in deep subseafloor sedimentary metagenomes.</title>
        <authorList>
            <person name="Kawai M."/>
            <person name="Futagami T."/>
            <person name="Toyoda A."/>
            <person name="Takaki Y."/>
            <person name="Nishi S."/>
            <person name="Hori S."/>
            <person name="Arai W."/>
            <person name="Tsubouchi T."/>
            <person name="Morono Y."/>
            <person name="Uchiyama I."/>
            <person name="Ito T."/>
            <person name="Fujiyama A."/>
            <person name="Inagaki F."/>
            <person name="Takami H."/>
        </authorList>
    </citation>
    <scope>NUCLEOTIDE SEQUENCE</scope>
    <source>
        <strain evidence="2">Expedition CK06-06</strain>
    </source>
</reference>
<organism evidence="2">
    <name type="scientific">marine sediment metagenome</name>
    <dbReference type="NCBI Taxonomy" id="412755"/>
    <lineage>
        <taxon>unclassified sequences</taxon>
        <taxon>metagenomes</taxon>
        <taxon>ecological metagenomes</taxon>
    </lineage>
</organism>
<dbReference type="GO" id="GO:0030246">
    <property type="term" value="F:carbohydrate binding"/>
    <property type="evidence" value="ECO:0007669"/>
    <property type="project" value="InterPro"/>
</dbReference>
<dbReference type="SUPFAM" id="SSF74650">
    <property type="entry name" value="Galactose mutarotase-like"/>
    <property type="match status" value="1"/>
</dbReference>
<accession>X1GZK1</accession>
<dbReference type="AlphaFoldDB" id="X1GZK1"/>
<dbReference type="Pfam" id="PF17677">
    <property type="entry name" value="Glyco_hydro38C2"/>
    <property type="match status" value="1"/>
</dbReference>
<dbReference type="InterPro" id="IPR011013">
    <property type="entry name" value="Gal_mutarotase_sf_dom"/>
</dbReference>
<gene>
    <name evidence="2" type="ORF">S03H2_27581</name>
</gene>
<proteinExistence type="predicted"/>
<evidence type="ECO:0000313" key="2">
    <source>
        <dbReference type="EMBL" id="GAH50295.1"/>
    </source>
</evidence>
<dbReference type="EMBL" id="BARU01016597">
    <property type="protein sequence ID" value="GAH50295.1"/>
    <property type="molecule type" value="Genomic_DNA"/>
</dbReference>
<sequence length="85" mass="10101">MGKFGQKVFQKDIKDGLILRLYETAGKITSCHIKFNDFFKLKAVFETNLLELDKFNKYIIKISDNREFNVNFTPFEIKTLQIKLY</sequence>